<dbReference type="NCBIfam" id="TIGR01953">
    <property type="entry name" value="NusA"/>
    <property type="match status" value="1"/>
</dbReference>
<comment type="caution">
    <text evidence="9">The sequence shown here is derived from an EMBL/GenBank/DDBJ whole genome shotgun (WGS) entry which is preliminary data.</text>
</comment>
<dbReference type="InterPro" id="IPR010213">
    <property type="entry name" value="TF_NusA"/>
</dbReference>
<dbReference type="Pfam" id="PF26594">
    <property type="entry name" value="KH_NusA_2nd"/>
    <property type="match status" value="1"/>
</dbReference>
<dbReference type="Proteomes" id="UP000240572">
    <property type="component" value="Unassembled WGS sequence"/>
</dbReference>
<dbReference type="InterPro" id="IPR003029">
    <property type="entry name" value="S1_domain"/>
</dbReference>
<dbReference type="InterPro" id="IPR030842">
    <property type="entry name" value="TF_NusA_bacterial"/>
</dbReference>
<evidence type="ECO:0000256" key="6">
    <source>
        <dbReference type="ARBA" id="ARBA00023163"/>
    </source>
</evidence>
<gene>
    <name evidence="7" type="primary">nusA</name>
    <name evidence="9" type="ORF">B0I18_101190</name>
</gene>
<dbReference type="Pfam" id="PF08529">
    <property type="entry name" value="NusA_N"/>
    <property type="match status" value="1"/>
</dbReference>
<dbReference type="Gene3D" id="3.30.300.20">
    <property type="match status" value="2"/>
</dbReference>
<keyword evidence="6 7" id="KW-0804">Transcription</keyword>
<dbReference type="HAMAP" id="MF_00945_B">
    <property type="entry name" value="NusA_B"/>
    <property type="match status" value="1"/>
</dbReference>
<dbReference type="PANTHER" id="PTHR22648">
    <property type="entry name" value="TRANSCRIPTION TERMINATION FACTOR NUSA"/>
    <property type="match status" value="1"/>
</dbReference>
<evidence type="ECO:0000256" key="3">
    <source>
        <dbReference type="ARBA" id="ARBA00022814"/>
    </source>
</evidence>
<dbReference type="InterPro" id="IPR012340">
    <property type="entry name" value="NA-bd_OB-fold"/>
</dbReference>
<keyword evidence="10" id="KW-1185">Reference proteome</keyword>
<dbReference type="SUPFAM" id="SSF50249">
    <property type="entry name" value="Nucleic acid-binding proteins"/>
    <property type="match status" value="1"/>
</dbReference>
<evidence type="ECO:0000256" key="5">
    <source>
        <dbReference type="ARBA" id="ARBA00023015"/>
    </source>
</evidence>
<evidence type="ECO:0000313" key="10">
    <source>
        <dbReference type="Proteomes" id="UP000240572"/>
    </source>
</evidence>
<dbReference type="InterPro" id="IPR004087">
    <property type="entry name" value="KH_dom"/>
</dbReference>
<organism evidence="9 10">
    <name type="scientific">Taibaiella chishuiensis</name>
    <dbReference type="NCBI Taxonomy" id="1434707"/>
    <lineage>
        <taxon>Bacteria</taxon>
        <taxon>Pseudomonadati</taxon>
        <taxon>Bacteroidota</taxon>
        <taxon>Chitinophagia</taxon>
        <taxon>Chitinophagales</taxon>
        <taxon>Chitinophagaceae</taxon>
        <taxon>Taibaiella</taxon>
    </lineage>
</organism>
<dbReference type="AlphaFoldDB" id="A0A2P8D9Z4"/>
<dbReference type="OrthoDB" id="9807233at2"/>
<name>A0A2P8D9Z4_9BACT</name>
<dbReference type="GO" id="GO:0003723">
    <property type="term" value="F:RNA binding"/>
    <property type="evidence" value="ECO:0007669"/>
    <property type="project" value="UniProtKB-UniRule"/>
</dbReference>
<dbReference type="CDD" id="cd22529">
    <property type="entry name" value="KH-II_NusA_rpt2"/>
    <property type="match status" value="1"/>
</dbReference>
<evidence type="ECO:0000313" key="9">
    <source>
        <dbReference type="EMBL" id="PSK94040.1"/>
    </source>
</evidence>
<dbReference type="SUPFAM" id="SSF54814">
    <property type="entry name" value="Prokaryotic type KH domain (KH-domain type II)"/>
    <property type="match status" value="2"/>
</dbReference>
<evidence type="ECO:0000256" key="2">
    <source>
        <dbReference type="ARBA" id="ARBA00022490"/>
    </source>
</evidence>
<comment type="similarity">
    <text evidence="7">Belongs to the NusA family.</text>
</comment>
<reference evidence="9 10" key="1">
    <citation type="submission" date="2018-03" db="EMBL/GenBank/DDBJ databases">
        <title>Genomic Encyclopedia of Type Strains, Phase III (KMG-III): the genomes of soil and plant-associated and newly described type strains.</title>
        <authorList>
            <person name="Whitman W."/>
        </authorList>
    </citation>
    <scope>NUCLEOTIDE SEQUENCE [LARGE SCALE GENOMIC DNA]</scope>
    <source>
        <strain evidence="9 10">CGMCC 1.12700</strain>
    </source>
</reference>
<sequence>MASINLIESFQDFKEAENIDRSTLMKVLEDVFKTLLRKKYGSDDNFDVIVNDQTGDLEIFRRRLIVEDGFSEDDLAEVEYSEAIKIEPDYAVGEELYEEVNVFDFGRRAILAAKQTLAARISDLKKNGLLQKYADRVGEIITGEVYQIWRKELMLLDDDGNELLLPKSEQIPSDFFKKGETIRAVVKKVEMRNNTPYIILSRTHPSFLEKLLEIEVPEILDGLIVVRKIVREPGERAKVAVESYDDRIDPVGACVGMKGSRIHGIVRELRNENIDIINFTTNTQLLIQRALTPAKVNRIDVNDEKNHVDVYMDTDQVSLAIGKKGVNIKLAQQLTGYGIDVFRDIKESADFDIDLEEFSDEIEEWVINEFKKVGCDTALSVLDLSVEELIRRTDLEEETVRDVRRILEAEFEEDGSDA</sequence>
<dbReference type="SMART" id="SM00322">
    <property type="entry name" value="KH"/>
    <property type="match status" value="2"/>
</dbReference>
<dbReference type="Pfam" id="PF00575">
    <property type="entry name" value="S1"/>
    <property type="match status" value="1"/>
</dbReference>
<evidence type="ECO:0000256" key="7">
    <source>
        <dbReference type="HAMAP-Rule" id="MF_00945"/>
    </source>
</evidence>
<dbReference type="InterPro" id="IPR036555">
    <property type="entry name" value="NusA_N_sf"/>
</dbReference>
<dbReference type="SMART" id="SM00316">
    <property type="entry name" value="S1"/>
    <property type="match status" value="1"/>
</dbReference>
<dbReference type="Pfam" id="PF13184">
    <property type="entry name" value="KH_NusA_1st"/>
    <property type="match status" value="1"/>
</dbReference>
<dbReference type="EMBL" id="PYGD01000001">
    <property type="protein sequence ID" value="PSK94040.1"/>
    <property type="molecule type" value="Genomic_DNA"/>
</dbReference>
<comment type="subcellular location">
    <subcellularLocation>
        <location evidence="7">Cytoplasm</location>
    </subcellularLocation>
</comment>
<dbReference type="GO" id="GO:0003700">
    <property type="term" value="F:DNA-binding transcription factor activity"/>
    <property type="evidence" value="ECO:0007669"/>
    <property type="project" value="InterPro"/>
</dbReference>
<keyword evidence="5 7" id="KW-0805">Transcription regulation</keyword>
<evidence type="ECO:0000256" key="1">
    <source>
        <dbReference type="ARBA" id="ARBA00022472"/>
    </source>
</evidence>
<evidence type="ECO:0000259" key="8">
    <source>
        <dbReference type="PROSITE" id="PS50126"/>
    </source>
</evidence>
<dbReference type="InterPro" id="IPR015946">
    <property type="entry name" value="KH_dom-like_a/b"/>
</dbReference>
<dbReference type="Gene3D" id="3.30.1480.10">
    <property type="entry name" value="NusA, N-terminal domain"/>
    <property type="match status" value="1"/>
</dbReference>
<evidence type="ECO:0000256" key="4">
    <source>
        <dbReference type="ARBA" id="ARBA00022884"/>
    </source>
</evidence>
<dbReference type="InterPro" id="IPR013735">
    <property type="entry name" value="TF_NusA_N"/>
</dbReference>
<dbReference type="InterPro" id="IPR058582">
    <property type="entry name" value="KH_NusA_2nd"/>
</dbReference>
<protein>
    <recommendedName>
        <fullName evidence="7">Transcription termination/antitermination protein NusA</fullName>
    </recommendedName>
</protein>
<proteinExistence type="inferred from homology"/>
<dbReference type="CDD" id="cd04455">
    <property type="entry name" value="S1_NusA"/>
    <property type="match status" value="1"/>
</dbReference>
<dbReference type="PROSITE" id="PS50126">
    <property type="entry name" value="S1"/>
    <property type="match status" value="1"/>
</dbReference>
<dbReference type="RefSeq" id="WP_106520777.1">
    <property type="nucleotide sequence ID" value="NZ_PYGD01000001.1"/>
</dbReference>
<dbReference type="SUPFAM" id="SSF69705">
    <property type="entry name" value="Transcription factor NusA, N-terminal domain"/>
    <property type="match status" value="1"/>
</dbReference>
<dbReference type="CDD" id="cd02134">
    <property type="entry name" value="KH-II_NusA_rpt1"/>
    <property type="match status" value="1"/>
</dbReference>
<keyword evidence="2 7" id="KW-0963">Cytoplasm</keyword>
<comment type="subunit">
    <text evidence="7">Monomer. Binds directly to the core enzyme of the DNA-dependent RNA polymerase and to nascent RNA.</text>
</comment>
<dbReference type="InterPro" id="IPR009019">
    <property type="entry name" value="KH_sf_prok-type"/>
</dbReference>
<keyword evidence="1 7" id="KW-0806">Transcription termination</keyword>
<dbReference type="GO" id="GO:0031564">
    <property type="term" value="P:transcription antitermination"/>
    <property type="evidence" value="ECO:0007669"/>
    <property type="project" value="UniProtKB-UniRule"/>
</dbReference>
<comment type="function">
    <text evidence="7">Participates in both transcription termination and antitermination.</text>
</comment>
<dbReference type="InterPro" id="IPR025249">
    <property type="entry name" value="TF_NusA_KH_1st"/>
</dbReference>
<dbReference type="GO" id="GO:0005829">
    <property type="term" value="C:cytosol"/>
    <property type="evidence" value="ECO:0007669"/>
    <property type="project" value="TreeGrafter"/>
</dbReference>
<dbReference type="Gene3D" id="2.40.50.140">
    <property type="entry name" value="Nucleic acid-binding proteins"/>
    <property type="match status" value="1"/>
</dbReference>
<keyword evidence="3 7" id="KW-0889">Transcription antitermination</keyword>
<dbReference type="GO" id="GO:0006353">
    <property type="term" value="P:DNA-templated transcription termination"/>
    <property type="evidence" value="ECO:0007669"/>
    <property type="project" value="UniProtKB-UniRule"/>
</dbReference>
<dbReference type="FunFam" id="3.30.300.20:FF:000002">
    <property type="entry name" value="Transcription termination/antitermination protein NusA"/>
    <property type="match status" value="1"/>
</dbReference>
<dbReference type="PANTHER" id="PTHR22648:SF0">
    <property type="entry name" value="TRANSCRIPTION TERMINATION_ANTITERMINATION PROTEIN NUSA"/>
    <property type="match status" value="1"/>
</dbReference>
<keyword evidence="4 7" id="KW-0694">RNA-binding</keyword>
<dbReference type="PROSITE" id="PS50084">
    <property type="entry name" value="KH_TYPE_1"/>
    <property type="match status" value="1"/>
</dbReference>
<feature type="domain" description="S1 motif" evidence="8">
    <location>
        <begin position="138"/>
        <end position="203"/>
    </location>
</feature>
<accession>A0A2P8D9Z4</accession>